<feature type="non-terminal residue" evidence="1">
    <location>
        <position position="68"/>
    </location>
</feature>
<reference evidence="1" key="2">
    <citation type="journal article" date="2014" name="ISME J.">
        <title>Microbial stratification in low pH oxic and suboxic macroscopic growths along an acid mine drainage.</title>
        <authorList>
            <person name="Mendez-Garcia C."/>
            <person name="Mesa V."/>
            <person name="Sprenger R.R."/>
            <person name="Richter M."/>
            <person name="Diez M.S."/>
            <person name="Solano J."/>
            <person name="Bargiela R."/>
            <person name="Golyshina O.V."/>
            <person name="Manteca A."/>
            <person name="Ramos J.L."/>
            <person name="Gallego J.R."/>
            <person name="Llorente I."/>
            <person name="Martins Dos Santos V.A."/>
            <person name="Jensen O.N."/>
            <person name="Pelaez A.I."/>
            <person name="Sanchez J."/>
            <person name="Ferrer M."/>
        </authorList>
    </citation>
    <scope>NUCLEOTIDE SEQUENCE</scope>
</reference>
<keyword evidence="1" id="KW-0808">Transferase</keyword>
<accession>T1BWN1</accession>
<dbReference type="GO" id="GO:0016740">
    <property type="term" value="F:transferase activity"/>
    <property type="evidence" value="ECO:0007669"/>
    <property type="project" value="UniProtKB-KW"/>
</dbReference>
<reference evidence="1" key="1">
    <citation type="submission" date="2013-08" db="EMBL/GenBank/DDBJ databases">
        <authorList>
            <person name="Mendez C."/>
            <person name="Richter M."/>
            <person name="Ferrer M."/>
            <person name="Sanchez J."/>
        </authorList>
    </citation>
    <scope>NUCLEOTIDE SEQUENCE</scope>
</reference>
<protein>
    <submittedName>
        <fullName evidence="1">Glycosyl transferase, group 2 family protein</fullName>
    </submittedName>
</protein>
<sequence>LAVVRRVIAGAPVVTGSRYVPGAVVHRPRVRRLVSLGYNRIARWLFSENVRDHQCGLKAFSRTAVELL</sequence>
<dbReference type="AlphaFoldDB" id="T1BWN1"/>
<feature type="non-terminal residue" evidence="1">
    <location>
        <position position="1"/>
    </location>
</feature>
<comment type="caution">
    <text evidence="1">The sequence shown here is derived from an EMBL/GenBank/DDBJ whole genome shotgun (WGS) entry which is preliminary data.</text>
</comment>
<gene>
    <name evidence="1" type="ORF">B1B_01102</name>
</gene>
<organism evidence="1">
    <name type="scientific">mine drainage metagenome</name>
    <dbReference type="NCBI Taxonomy" id="410659"/>
    <lineage>
        <taxon>unclassified sequences</taxon>
        <taxon>metagenomes</taxon>
        <taxon>ecological metagenomes</taxon>
    </lineage>
</organism>
<dbReference type="EMBL" id="AUZY01000803">
    <property type="protein sequence ID" value="EQD77366.1"/>
    <property type="molecule type" value="Genomic_DNA"/>
</dbReference>
<evidence type="ECO:0000313" key="1">
    <source>
        <dbReference type="EMBL" id="EQD77366.1"/>
    </source>
</evidence>
<name>T1BWN1_9ZZZZ</name>
<proteinExistence type="predicted"/>